<proteinExistence type="predicted"/>
<dbReference type="Proteomes" id="UP001152747">
    <property type="component" value="Unassembled WGS sequence"/>
</dbReference>
<keyword evidence="3" id="KW-1185">Reference proteome</keyword>
<sequence length="211" mass="24727">MLHFDDRRFQNYSKRCVEEDSRWGKMVISSQAAFPTSRRISANSSSGRRLGGSSYRHHSYHNHHHHSHSHELSQSSQISSVVATSHRIDVQLQQNQKMLNDKSHLYKTIYWRHPNLAITRECNNQEEFIGEFVFYPATNSNVIVNFFTALDTPPPQQQKLRFAHTAHTPPESSRLFLTPSDYLRKNMEILIKKIEDLQVEPRLQDEEDEKL</sequence>
<dbReference type="AlphaFoldDB" id="A0A9P1INQ4"/>
<evidence type="ECO:0000313" key="3">
    <source>
        <dbReference type="Proteomes" id="UP001152747"/>
    </source>
</evidence>
<dbReference type="EMBL" id="CANHGI010000004">
    <property type="protein sequence ID" value="CAI5447961.1"/>
    <property type="molecule type" value="Genomic_DNA"/>
</dbReference>
<reference evidence="2" key="1">
    <citation type="submission" date="2022-11" db="EMBL/GenBank/DDBJ databases">
        <authorList>
            <person name="Kikuchi T."/>
        </authorList>
    </citation>
    <scope>NUCLEOTIDE SEQUENCE</scope>
    <source>
        <strain evidence="2">PS1010</strain>
    </source>
</reference>
<name>A0A9P1INQ4_9PELO</name>
<protein>
    <submittedName>
        <fullName evidence="2">Uncharacterized protein</fullName>
    </submittedName>
</protein>
<evidence type="ECO:0000313" key="2">
    <source>
        <dbReference type="EMBL" id="CAI5447961.1"/>
    </source>
</evidence>
<feature type="region of interest" description="Disordered" evidence="1">
    <location>
        <begin position="37"/>
        <end position="78"/>
    </location>
</feature>
<feature type="compositionally biased region" description="Basic residues" evidence="1">
    <location>
        <begin position="55"/>
        <end position="68"/>
    </location>
</feature>
<feature type="compositionally biased region" description="Low complexity" evidence="1">
    <location>
        <begin position="44"/>
        <end position="54"/>
    </location>
</feature>
<organism evidence="2 3">
    <name type="scientific">Caenorhabditis angaria</name>
    <dbReference type="NCBI Taxonomy" id="860376"/>
    <lineage>
        <taxon>Eukaryota</taxon>
        <taxon>Metazoa</taxon>
        <taxon>Ecdysozoa</taxon>
        <taxon>Nematoda</taxon>
        <taxon>Chromadorea</taxon>
        <taxon>Rhabditida</taxon>
        <taxon>Rhabditina</taxon>
        <taxon>Rhabditomorpha</taxon>
        <taxon>Rhabditoidea</taxon>
        <taxon>Rhabditidae</taxon>
        <taxon>Peloderinae</taxon>
        <taxon>Caenorhabditis</taxon>
    </lineage>
</organism>
<accession>A0A9P1INQ4</accession>
<dbReference type="OrthoDB" id="5862161at2759"/>
<evidence type="ECO:0000256" key="1">
    <source>
        <dbReference type="SAM" id="MobiDB-lite"/>
    </source>
</evidence>
<comment type="caution">
    <text evidence="2">The sequence shown here is derived from an EMBL/GenBank/DDBJ whole genome shotgun (WGS) entry which is preliminary data.</text>
</comment>
<gene>
    <name evidence="2" type="ORF">CAMP_LOCUS10598</name>
</gene>